<organism evidence="2 3">
    <name type="scientific">Helianthus annuus</name>
    <name type="common">Common sunflower</name>
    <dbReference type="NCBI Taxonomy" id="4232"/>
    <lineage>
        <taxon>Eukaryota</taxon>
        <taxon>Viridiplantae</taxon>
        <taxon>Streptophyta</taxon>
        <taxon>Embryophyta</taxon>
        <taxon>Tracheophyta</taxon>
        <taxon>Spermatophyta</taxon>
        <taxon>Magnoliopsida</taxon>
        <taxon>eudicotyledons</taxon>
        <taxon>Gunneridae</taxon>
        <taxon>Pentapetalae</taxon>
        <taxon>asterids</taxon>
        <taxon>campanulids</taxon>
        <taxon>Asterales</taxon>
        <taxon>Asteraceae</taxon>
        <taxon>Asteroideae</taxon>
        <taxon>Heliantheae alliance</taxon>
        <taxon>Heliantheae</taxon>
        <taxon>Helianthus</taxon>
    </lineage>
</organism>
<evidence type="ECO:0000313" key="2">
    <source>
        <dbReference type="EMBL" id="KAF5772881.1"/>
    </source>
</evidence>
<reference evidence="2" key="2">
    <citation type="submission" date="2020-06" db="EMBL/GenBank/DDBJ databases">
        <title>Helianthus annuus Genome sequencing and assembly Release 2.</title>
        <authorList>
            <person name="Gouzy J."/>
            <person name="Langlade N."/>
            <person name="Munos S."/>
        </authorList>
    </citation>
    <scope>NUCLEOTIDE SEQUENCE</scope>
    <source>
        <tissue evidence="2">Leaves</tissue>
    </source>
</reference>
<feature type="transmembrane region" description="Helical" evidence="1">
    <location>
        <begin position="57"/>
        <end position="76"/>
    </location>
</feature>
<keyword evidence="1" id="KW-1133">Transmembrane helix</keyword>
<gene>
    <name evidence="2" type="ORF">HanXRQr2_Chr13g0582381</name>
</gene>
<comment type="caution">
    <text evidence="2">The sequence shown here is derived from an EMBL/GenBank/DDBJ whole genome shotgun (WGS) entry which is preliminary data.</text>
</comment>
<reference evidence="2" key="1">
    <citation type="journal article" date="2017" name="Nature">
        <title>The sunflower genome provides insights into oil metabolism, flowering and Asterid evolution.</title>
        <authorList>
            <person name="Badouin H."/>
            <person name="Gouzy J."/>
            <person name="Grassa C.J."/>
            <person name="Murat F."/>
            <person name="Staton S.E."/>
            <person name="Cottret L."/>
            <person name="Lelandais-Briere C."/>
            <person name="Owens G.L."/>
            <person name="Carrere S."/>
            <person name="Mayjonade B."/>
            <person name="Legrand L."/>
            <person name="Gill N."/>
            <person name="Kane N.C."/>
            <person name="Bowers J.E."/>
            <person name="Hubner S."/>
            <person name="Bellec A."/>
            <person name="Berard A."/>
            <person name="Berges H."/>
            <person name="Blanchet N."/>
            <person name="Boniface M.C."/>
            <person name="Brunel D."/>
            <person name="Catrice O."/>
            <person name="Chaidir N."/>
            <person name="Claudel C."/>
            <person name="Donnadieu C."/>
            <person name="Faraut T."/>
            <person name="Fievet G."/>
            <person name="Helmstetter N."/>
            <person name="King M."/>
            <person name="Knapp S.J."/>
            <person name="Lai Z."/>
            <person name="Le Paslier M.C."/>
            <person name="Lippi Y."/>
            <person name="Lorenzon L."/>
            <person name="Mandel J.R."/>
            <person name="Marage G."/>
            <person name="Marchand G."/>
            <person name="Marquand E."/>
            <person name="Bret-Mestries E."/>
            <person name="Morien E."/>
            <person name="Nambeesan S."/>
            <person name="Nguyen T."/>
            <person name="Pegot-Espagnet P."/>
            <person name="Pouilly N."/>
            <person name="Raftis F."/>
            <person name="Sallet E."/>
            <person name="Schiex T."/>
            <person name="Thomas J."/>
            <person name="Vandecasteele C."/>
            <person name="Vares D."/>
            <person name="Vear F."/>
            <person name="Vautrin S."/>
            <person name="Crespi M."/>
            <person name="Mangin B."/>
            <person name="Burke J.M."/>
            <person name="Salse J."/>
            <person name="Munos S."/>
            <person name="Vincourt P."/>
            <person name="Rieseberg L.H."/>
            <person name="Langlade N.B."/>
        </authorList>
    </citation>
    <scope>NUCLEOTIDE SEQUENCE</scope>
    <source>
        <tissue evidence="2">Leaves</tissue>
    </source>
</reference>
<dbReference type="EMBL" id="MNCJ02000328">
    <property type="protein sequence ID" value="KAF5772881.1"/>
    <property type="molecule type" value="Genomic_DNA"/>
</dbReference>
<proteinExistence type="predicted"/>
<evidence type="ECO:0000313" key="3">
    <source>
        <dbReference type="Proteomes" id="UP000215914"/>
    </source>
</evidence>
<accession>A0A9K3EHA2</accession>
<keyword evidence="1" id="KW-0472">Membrane</keyword>
<dbReference type="Proteomes" id="UP000215914">
    <property type="component" value="Unassembled WGS sequence"/>
</dbReference>
<keyword evidence="1" id="KW-0812">Transmembrane</keyword>
<dbReference type="AlphaFoldDB" id="A0A9K3EHA2"/>
<dbReference type="Gramene" id="mRNA:HanXRQr2_Chr13g0582381">
    <property type="protein sequence ID" value="CDS:HanXRQr2_Chr13g0582381.1"/>
    <property type="gene ID" value="HanXRQr2_Chr13g0582381"/>
</dbReference>
<sequence>MRRKSSVDVQEVVISKGKWQERDVLQHVGNVKNRVTILEVALVKFSHRLHDMKLVKLKLCFVCRLLILWFSIMLMLCH</sequence>
<name>A0A9K3EHA2_HELAN</name>
<evidence type="ECO:0000256" key="1">
    <source>
        <dbReference type="SAM" id="Phobius"/>
    </source>
</evidence>
<protein>
    <submittedName>
        <fullName evidence="2">Uncharacterized protein</fullName>
    </submittedName>
</protein>
<keyword evidence="3" id="KW-1185">Reference proteome</keyword>